<dbReference type="PANTHER" id="PTHR43576">
    <property type="entry name" value="ALPHA-L-ARABINOFURANOSIDASE C-RELATED"/>
    <property type="match status" value="1"/>
</dbReference>
<evidence type="ECO:0000256" key="5">
    <source>
        <dbReference type="ARBA" id="ARBA00022801"/>
    </source>
</evidence>
<sequence>MPFGRGGPLTDSTTRPVTPPRRPPERTAALPRAHIELDRQAVIAPVRRRTFGSFVEHLGRCVYTGLYEPGHPSANDDGFRMDVVELVRELGSTTIRYPGGNFVSGFRWEDSVGPREERPVRRDLAWRSLESNQVGLDEFARWLKLTDSELMLAVNVATRGILPALDLLEYANHPSGTALSDLRVANGTPEPHNVRMWCLGNEMDGPWQTGFMTADDYGKMAARTAAAMKRADKDLELVVCGSSGSTMPTFGDWERTVLEHTYDHVDYVSCHAYYQEHDGDLGSFLASAIDMDYFIDTVVATADHVGHKKRSRKKIDVSFDEWNVWYLKEHQESEKIHDEWRHAPRLLEDTYTVADAVVVGNLLMTLLRRSDRVTSASLAQLVNVIAPIMTEPGGPAWRQTTFYPFSITSRLASGEVVRPLIEAPTYDTARYGEASVVDAVATVDEDRAAVFLVNRDLAEAARVTIDVRSFGSSRITEAVTLADSDVYAKNTLARQDRVTPAANAGAALADGLLTIELPPTSWTAVALR</sequence>
<comment type="subunit">
    <text evidence="3">Homohexamer; trimer of dimers.</text>
</comment>
<evidence type="ECO:0000256" key="6">
    <source>
        <dbReference type="ARBA" id="ARBA00023277"/>
    </source>
</evidence>
<reference evidence="11" key="1">
    <citation type="submission" date="2008-12" db="EMBL/GenBank/DDBJ databases">
        <title>Annotation of Streptomyces ghanaensis ATCC 14672.</title>
        <authorList>
            <consortium name="The Broad Institute Genome Sequencing Platform"/>
            <consortium name="Broad Institute Microbial Sequencing Center"/>
            <person name="Fischbach M."/>
            <person name="Ward D."/>
            <person name="Young S."/>
            <person name="Kodira C.D."/>
            <person name="Zeng Q."/>
            <person name="Koehrsen M."/>
            <person name="Godfrey P."/>
            <person name="Alvarado L."/>
            <person name="Berlin A.M."/>
            <person name="Borenstein D."/>
            <person name="Chen Z."/>
            <person name="Engels R."/>
            <person name="Freedman E."/>
            <person name="Gellesch M."/>
            <person name="Goldberg J."/>
            <person name="Griggs A."/>
            <person name="Gujja S."/>
            <person name="Heiman D.I."/>
            <person name="Hepburn T.A."/>
            <person name="Howarth C."/>
            <person name="Jen D."/>
            <person name="Larson L."/>
            <person name="Lewis B."/>
            <person name="Mehta T."/>
            <person name="Park D."/>
            <person name="Pearson M."/>
            <person name="Roberts A."/>
            <person name="Saif S."/>
            <person name="Shea T.D."/>
            <person name="Shenoy N."/>
            <person name="Sisk P."/>
            <person name="Stolte C."/>
            <person name="Sykes S.N."/>
            <person name="Walk T."/>
            <person name="White J."/>
            <person name="Yandava C."/>
            <person name="Straight P."/>
            <person name="Clardy J."/>
            <person name="Hung D."/>
            <person name="Kolter R."/>
            <person name="Mekalanos J."/>
            <person name="Walker S."/>
            <person name="Walsh C.T."/>
            <person name="Wieland B.L.C."/>
            <person name="Ilzarbe M."/>
            <person name="Galagan J."/>
            <person name="Nusbaum C."/>
            <person name="Birren B."/>
        </authorList>
    </citation>
    <scope>NUCLEOTIDE SEQUENCE [LARGE SCALE GENOMIC DNA]</scope>
    <source>
        <strain evidence="11">ATCC 14672 / DSM 40746 / JCM 4963 / KCTC 9882 / NRRL B-12104 / FH 1290</strain>
    </source>
</reference>
<dbReference type="Gene3D" id="3.20.20.80">
    <property type="entry name" value="Glycosidases"/>
    <property type="match status" value="1"/>
</dbReference>
<dbReference type="PANTHER" id="PTHR43576:SF3">
    <property type="entry name" value="ALPHA-L-ARABINOFURANOSIDASE C"/>
    <property type="match status" value="1"/>
</dbReference>
<evidence type="ECO:0000256" key="2">
    <source>
        <dbReference type="ARBA" id="ARBA00007186"/>
    </source>
</evidence>
<dbReference type="SUPFAM" id="SSF51445">
    <property type="entry name" value="(Trans)glycosidases"/>
    <property type="match status" value="1"/>
</dbReference>
<dbReference type="GO" id="GO:0046373">
    <property type="term" value="P:L-arabinose metabolic process"/>
    <property type="evidence" value="ECO:0007669"/>
    <property type="project" value="InterPro"/>
</dbReference>
<dbReference type="GO" id="GO:0046556">
    <property type="term" value="F:alpha-L-arabinofuranosidase activity"/>
    <property type="evidence" value="ECO:0007669"/>
    <property type="project" value="UniProtKB-EC"/>
</dbReference>
<evidence type="ECO:0000256" key="8">
    <source>
        <dbReference type="SAM" id="MobiDB-lite"/>
    </source>
</evidence>
<proteinExistence type="inferred from homology"/>
<feature type="domain" description="Alpha-L-arabinofuranosidase C-terminal" evidence="9">
    <location>
        <begin position="320"/>
        <end position="521"/>
    </location>
</feature>
<dbReference type="AlphaFoldDB" id="D6A5P7"/>
<evidence type="ECO:0000259" key="9">
    <source>
        <dbReference type="SMART" id="SM00813"/>
    </source>
</evidence>
<keyword evidence="6" id="KW-0119">Carbohydrate metabolism</keyword>
<keyword evidence="7" id="KW-0326">Glycosidase</keyword>
<dbReference type="SMART" id="SM00813">
    <property type="entry name" value="Alpha-L-AF_C"/>
    <property type="match status" value="1"/>
</dbReference>
<dbReference type="Gene3D" id="2.60.40.1180">
    <property type="entry name" value="Golgi alpha-mannosidase II"/>
    <property type="match status" value="1"/>
</dbReference>
<accession>D6A5P7</accession>
<dbReference type="EC" id="3.2.1.55" evidence="4"/>
<dbReference type="eggNOG" id="COG3534">
    <property type="taxonomic scope" value="Bacteria"/>
</dbReference>
<evidence type="ECO:0000256" key="3">
    <source>
        <dbReference type="ARBA" id="ARBA00011165"/>
    </source>
</evidence>
<dbReference type="SUPFAM" id="SSF51011">
    <property type="entry name" value="Glycosyl hydrolase domain"/>
    <property type="match status" value="1"/>
</dbReference>
<dbReference type="Pfam" id="PF22848">
    <property type="entry name" value="ASD1_dom"/>
    <property type="match status" value="1"/>
</dbReference>
<feature type="region of interest" description="Disordered" evidence="8">
    <location>
        <begin position="1"/>
        <end position="26"/>
    </location>
</feature>
<dbReference type="InterPro" id="IPR017853">
    <property type="entry name" value="GH"/>
</dbReference>
<evidence type="ECO:0000313" key="10">
    <source>
        <dbReference type="EMBL" id="EFE71759.2"/>
    </source>
</evidence>
<keyword evidence="5" id="KW-0378">Hydrolase</keyword>
<evidence type="ECO:0000256" key="4">
    <source>
        <dbReference type="ARBA" id="ARBA00012670"/>
    </source>
</evidence>
<dbReference type="GO" id="GO:0000272">
    <property type="term" value="P:polysaccharide catabolic process"/>
    <property type="evidence" value="ECO:0007669"/>
    <property type="project" value="TreeGrafter"/>
</dbReference>
<dbReference type="InterPro" id="IPR013780">
    <property type="entry name" value="Glyco_hydro_b"/>
</dbReference>
<dbReference type="InterPro" id="IPR010720">
    <property type="entry name" value="Alpha-L-AF_C"/>
</dbReference>
<comment type="catalytic activity">
    <reaction evidence="1">
        <text>Hydrolysis of terminal non-reducing alpha-L-arabinofuranoside residues in alpha-L-arabinosides.</text>
        <dbReference type="EC" id="3.2.1.55"/>
    </reaction>
</comment>
<evidence type="ECO:0000256" key="1">
    <source>
        <dbReference type="ARBA" id="ARBA00001462"/>
    </source>
</evidence>
<evidence type="ECO:0000256" key="7">
    <source>
        <dbReference type="ARBA" id="ARBA00023295"/>
    </source>
</evidence>
<evidence type="ECO:0000313" key="11">
    <source>
        <dbReference type="Proteomes" id="UP000003824"/>
    </source>
</evidence>
<dbReference type="InterPro" id="IPR055235">
    <property type="entry name" value="ASD1_cat"/>
</dbReference>
<organism evidence="10 11">
    <name type="scientific">Streptomyces viridosporus (strain ATCC 14672 / DSM 40746 / JCM 4963 / KCTC 9882 / NRRL B-12104 / FH 1290)</name>
    <name type="common">Streptomyces ghanaensis</name>
    <dbReference type="NCBI Taxonomy" id="566461"/>
    <lineage>
        <taxon>Bacteria</taxon>
        <taxon>Bacillati</taxon>
        <taxon>Actinomycetota</taxon>
        <taxon>Actinomycetes</taxon>
        <taxon>Kitasatosporales</taxon>
        <taxon>Streptomycetaceae</taxon>
        <taxon>Streptomyces</taxon>
    </lineage>
</organism>
<comment type="similarity">
    <text evidence="2">Belongs to the glycosyl hydrolase 51 family.</text>
</comment>
<gene>
    <name evidence="10" type="ORF">SSFG_06995</name>
</gene>
<name>D6A5P7_STRV1</name>
<dbReference type="Pfam" id="PF06964">
    <property type="entry name" value="Alpha-L-AF_C"/>
    <property type="match status" value="1"/>
</dbReference>
<dbReference type="Proteomes" id="UP000003824">
    <property type="component" value="Unassembled WGS sequence"/>
</dbReference>
<protein>
    <recommendedName>
        <fullName evidence="4">non-reducing end alpha-L-arabinofuranosidase</fullName>
        <ecNumber evidence="4">3.2.1.55</ecNumber>
    </recommendedName>
</protein>
<dbReference type="EMBL" id="DS999641">
    <property type="protein sequence ID" value="EFE71759.2"/>
    <property type="molecule type" value="Genomic_DNA"/>
</dbReference>